<evidence type="ECO:0000256" key="1">
    <source>
        <dbReference type="SAM" id="MobiDB-lite"/>
    </source>
</evidence>
<sequence>MGPTGITDKAVLQAHDLLDHAEAEERQMHAGGGSSAKGKKSQIINLEGCNPSANGGGGGAGGQNSKKKDALHKNM</sequence>
<gene>
    <name evidence="2" type="ORF">BD289DRAFT_280401</name>
</gene>
<feature type="region of interest" description="Disordered" evidence="1">
    <location>
        <begin position="21"/>
        <end position="75"/>
    </location>
</feature>
<dbReference type="AlphaFoldDB" id="A0A2T3A674"/>
<protein>
    <submittedName>
        <fullName evidence="2">Uncharacterized protein</fullName>
    </submittedName>
</protein>
<reference evidence="2 3" key="1">
    <citation type="journal article" date="2018" name="Mycol. Prog.">
        <title>Coniella lustricola, a new species from submerged detritus.</title>
        <authorList>
            <person name="Raudabaugh D.B."/>
            <person name="Iturriaga T."/>
            <person name="Carver A."/>
            <person name="Mondo S."/>
            <person name="Pangilinan J."/>
            <person name="Lipzen A."/>
            <person name="He G."/>
            <person name="Amirebrahimi M."/>
            <person name="Grigoriev I.V."/>
            <person name="Miller A.N."/>
        </authorList>
    </citation>
    <scope>NUCLEOTIDE SEQUENCE [LARGE SCALE GENOMIC DNA]</scope>
    <source>
        <strain evidence="2 3">B22-T-1</strain>
    </source>
</reference>
<keyword evidence="3" id="KW-1185">Reference proteome</keyword>
<proteinExistence type="predicted"/>
<name>A0A2T3A674_9PEZI</name>
<dbReference type="EMBL" id="KZ678458">
    <property type="protein sequence ID" value="PSR83583.1"/>
    <property type="molecule type" value="Genomic_DNA"/>
</dbReference>
<evidence type="ECO:0000313" key="2">
    <source>
        <dbReference type="EMBL" id="PSR83583.1"/>
    </source>
</evidence>
<dbReference type="Proteomes" id="UP000241462">
    <property type="component" value="Unassembled WGS sequence"/>
</dbReference>
<dbReference type="InParanoid" id="A0A2T3A674"/>
<feature type="compositionally biased region" description="Basic and acidic residues" evidence="1">
    <location>
        <begin position="66"/>
        <end position="75"/>
    </location>
</feature>
<accession>A0A2T3A674</accession>
<organism evidence="2 3">
    <name type="scientific">Coniella lustricola</name>
    <dbReference type="NCBI Taxonomy" id="2025994"/>
    <lineage>
        <taxon>Eukaryota</taxon>
        <taxon>Fungi</taxon>
        <taxon>Dikarya</taxon>
        <taxon>Ascomycota</taxon>
        <taxon>Pezizomycotina</taxon>
        <taxon>Sordariomycetes</taxon>
        <taxon>Sordariomycetidae</taxon>
        <taxon>Diaporthales</taxon>
        <taxon>Schizoparmaceae</taxon>
        <taxon>Coniella</taxon>
    </lineage>
</organism>
<evidence type="ECO:0000313" key="3">
    <source>
        <dbReference type="Proteomes" id="UP000241462"/>
    </source>
</evidence>